<keyword evidence="2" id="KW-0963">Cytoplasm</keyword>
<evidence type="ECO:0000256" key="3">
    <source>
        <dbReference type="ARBA" id="ARBA00023186"/>
    </source>
</evidence>
<accession>A0A4V1AEW0</accession>
<dbReference type="PROSITE" id="PS50245">
    <property type="entry name" value="CAP_GLY_2"/>
    <property type="match status" value="1"/>
</dbReference>
<dbReference type="PANTHER" id="PTHR18916:SF85">
    <property type="entry name" value="TUBULIN-FOLDING COFACTOR B"/>
    <property type="match status" value="1"/>
</dbReference>
<protein>
    <submittedName>
        <fullName evidence="6">Tubulin-folding cofactor B</fullName>
    </submittedName>
</protein>
<dbReference type="Pfam" id="PF01302">
    <property type="entry name" value="CAP_GLY"/>
    <property type="match status" value="1"/>
</dbReference>
<evidence type="ECO:0000256" key="4">
    <source>
        <dbReference type="ARBA" id="ARBA00025779"/>
    </source>
</evidence>
<dbReference type="InterPro" id="IPR036859">
    <property type="entry name" value="CAP-Gly_dom_sf"/>
</dbReference>
<dbReference type="InterPro" id="IPR000626">
    <property type="entry name" value="Ubiquitin-like_dom"/>
</dbReference>
<gene>
    <name evidence="6" type="primary">MPUL0F01640</name>
    <name evidence="6" type="ORF">METSCH_F01640</name>
</gene>
<dbReference type="Pfam" id="PF14560">
    <property type="entry name" value="Ubiquitin_2"/>
    <property type="match status" value="1"/>
</dbReference>
<dbReference type="InterPro" id="IPR000938">
    <property type="entry name" value="CAP-Gly_domain"/>
</dbReference>
<dbReference type="Gene3D" id="2.30.30.190">
    <property type="entry name" value="CAP Gly-rich-like domain"/>
    <property type="match status" value="1"/>
</dbReference>
<dbReference type="SMART" id="SM01052">
    <property type="entry name" value="CAP_GLY"/>
    <property type="match status" value="1"/>
</dbReference>
<evidence type="ECO:0000313" key="6">
    <source>
        <dbReference type="EMBL" id="QBM90583.1"/>
    </source>
</evidence>
<dbReference type="GO" id="GO:0005634">
    <property type="term" value="C:nucleus"/>
    <property type="evidence" value="ECO:0007669"/>
    <property type="project" value="TreeGrafter"/>
</dbReference>
<dbReference type="InterPro" id="IPR029071">
    <property type="entry name" value="Ubiquitin-like_domsf"/>
</dbReference>
<evidence type="ECO:0000313" key="7">
    <source>
        <dbReference type="Proteomes" id="UP000292447"/>
    </source>
</evidence>
<dbReference type="Gene3D" id="3.10.20.90">
    <property type="entry name" value="Phosphatidylinositol 3-kinase Catalytic Subunit, Chain A, domain 1"/>
    <property type="match status" value="1"/>
</dbReference>
<feature type="domain" description="CAP-Gly" evidence="5">
    <location>
        <begin position="176"/>
        <end position="218"/>
    </location>
</feature>
<evidence type="ECO:0000256" key="1">
    <source>
        <dbReference type="ARBA" id="ARBA00004496"/>
    </source>
</evidence>
<dbReference type="GO" id="GO:0005737">
    <property type="term" value="C:cytoplasm"/>
    <property type="evidence" value="ECO:0007669"/>
    <property type="project" value="UniProtKB-SubCell"/>
</dbReference>
<dbReference type="Proteomes" id="UP000292447">
    <property type="component" value="Chromosome VI"/>
</dbReference>
<dbReference type="GO" id="GO:0035371">
    <property type="term" value="C:microtubule plus-end"/>
    <property type="evidence" value="ECO:0007669"/>
    <property type="project" value="TreeGrafter"/>
</dbReference>
<dbReference type="SUPFAM" id="SSF54236">
    <property type="entry name" value="Ubiquitin-like"/>
    <property type="match status" value="1"/>
</dbReference>
<keyword evidence="7" id="KW-1185">Reference proteome</keyword>
<dbReference type="STRING" id="2163413.A0A4V1AEW0"/>
<sequence>MDFPVFFTSDLTSSERKISPTWSLTYLKKRLEQTTGIDVKSQQLQYYPDRSSNEYVVLQGADEQTTLLEQFAIVPYSRIHVEDTDPNSRLSELYDENSEPGFQLSEEEYARRQNSVLQWKKEQKLGRFDPLFDEAQRAAQQKDESLASGINVGDRCRVINIEGERRGEVKYVGKIHVLDEGKSSWIGIQFDEPVGKNDGLIGEHRFFQGKPGHGSFVRPNKVEVGDFPELDIFESDDEEL</sequence>
<dbReference type="GO" id="GO:0031122">
    <property type="term" value="P:cytoplasmic microtubule organization"/>
    <property type="evidence" value="ECO:0007669"/>
    <property type="project" value="TreeGrafter"/>
</dbReference>
<organism evidence="6 7">
    <name type="scientific">Metschnikowia aff. pulcherrima</name>
    <dbReference type="NCBI Taxonomy" id="2163413"/>
    <lineage>
        <taxon>Eukaryota</taxon>
        <taxon>Fungi</taxon>
        <taxon>Dikarya</taxon>
        <taxon>Ascomycota</taxon>
        <taxon>Saccharomycotina</taxon>
        <taxon>Pichiomycetes</taxon>
        <taxon>Metschnikowiaceae</taxon>
        <taxon>Metschnikowia</taxon>
    </lineage>
</organism>
<keyword evidence="3" id="KW-0143">Chaperone</keyword>
<evidence type="ECO:0000256" key="2">
    <source>
        <dbReference type="ARBA" id="ARBA00022490"/>
    </source>
</evidence>
<proteinExistence type="inferred from homology"/>
<dbReference type="PANTHER" id="PTHR18916">
    <property type="entry name" value="DYNACTIN 1-RELATED MICROTUBULE-BINDING"/>
    <property type="match status" value="1"/>
</dbReference>
<dbReference type="EMBL" id="CP034461">
    <property type="protein sequence ID" value="QBM90583.1"/>
    <property type="molecule type" value="Genomic_DNA"/>
</dbReference>
<dbReference type="AlphaFoldDB" id="A0A4V1AEW0"/>
<evidence type="ECO:0000259" key="5">
    <source>
        <dbReference type="PROSITE" id="PS50245"/>
    </source>
</evidence>
<comment type="similarity">
    <text evidence="4">Belongs to the TBCB family.</text>
</comment>
<reference evidence="7" key="1">
    <citation type="submission" date="2019-03" db="EMBL/GenBank/DDBJ databases">
        <title>Snf2 controls pulcherriminic acid biosynthesis and connects pigmentation and antifungal activity of the yeast Metschnikowia pulcherrima.</title>
        <authorList>
            <person name="Gore-Lloyd D."/>
            <person name="Sumann I."/>
            <person name="Brachmann A.O."/>
            <person name="Schneeberger K."/>
            <person name="Ortiz-Merino R.A."/>
            <person name="Moreno-Beltran M."/>
            <person name="Schlaefli M."/>
            <person name="Kirner P."/>
            <person name="Santos Kron A."/>
            <person name="Wolfe K.H."/>
            <person name="Piel J."/>
            <person name="Ahrens C.H."/>
            <person name="Henk D."/>
            <person name="Freimoser F.M."/>
        </authorList>
    </citation>
    <scope>NUCLEOTIDE SEQUENCE [LARGE SCALE GENOMIC DNA]</scope>
    <source>
        <strain evidence="7">APC 1.2</strain>
    </source>
</reference>
<name>A0A4V1AEW0_9ASCO</name>
<dbReference type="SUPFAM" id="SSF74924">
    <property type="entry name" value="Cap-Gly domain"/>
    <property type="match status" value="1"/>
</dbReference>
<comment type="subcellular location">
    <subcellularLocation>
        <location evidence="1">Cytoplasm</location>
    </subcellularLocation>
</comment>
<dbReference type="GO" id="GO:0051010">
    <property type="term" value="F:microtubule plus-end binding"/>
    <property type="evidence" value="ECO:0007669"/>
    <property type="project" value="TreeGrafter"/>
</dbReference>